<evidence type="ECO:0000256" key="7">
    <source>
        <dbReference type="ARBA" id="ARBA00023237"/>
    </source>
</evidence>
<dbReference type="GO" id="GO:0015288">
    <property type="term" value="F:porin activity"/>
    <property type="evidence" value="ECO:0007669"/>
    <property type="project" value="TreeGrafter"/>
</dbReference>
<evidence type="ECO:0000313" key="9">
    <source>
        <dbReference type="Proteomes" id="UP000286482"/>
    </source>
</evidence>
<comment type="subcellular location">
    <subcellularLocation>
        <location evidence="1">Cell outer membrane</location>
    </subcellularLocation>
</comment>
<comment type="similarity">
    <text evidence="2">Belongs to the outer membrane factor (OMF) (TC 1.B.17) family.</text>
</comment>
<evidence type="ECO:0000256" key="4">
    <source>
        <dbReference type="ARBA" id="ARBA00022452"/>
    </source>
</evidence>
<evidence type="ECO:0000256" key="6">
    <source>
        <dbReference type="ARBA" id="ARBA00023136"/>
    </source>
</evidence>
<dbReference type="OrthoDB" id="5780445at2"/>
<dbReference type="Gene3D" id="1.20.1600.10">
    <property type="entry name" value="Outer membrane efflux proteins (OEP)"/>
    <property type="match status" value="1"/>
</dbReference>
<gene>
    <name evidence="8" type="ORF">DBZ36_20310</name>
</gene>
<evidence type="ECO:0000256" key="3">
    <source>
        <dbReference type="ARBA" id="ARBA00022448"/>
    </source>
</evidence>
<proteinExistence type="inferred from homology"/>
<keyword evidence="9" id="KW-1185">Reference proteome</keyword>
<evidence type="ECO:0000256" key="1">
    <source>
        <dbReference type="ARBA" id="ARBA00004442"/>
    </source>
</evidence>
<keyword evidence="4" id="KW-1134">Transmembrane beta strand</keyword>
<dbReference type="AlphaFoldDB" id="A0A420E5I4"/>
<name>A0A420E5I4_9ALTE</name>
<comment type="caution">
    <text evidence="8">The sequence shown here is derived from an EMBL/GenBank/DDBJ whole genome shotgun (WGS) entry which is preliminary data.</text>
</comment>
<sequence>MDFEQAWHTLLQSSDKLAANQANVDRSDALAKAALSLYYPKVDLQGSYTRLQKPVALDLKDLEPIASNPDLLHGLAGFGLDLSSINTVTNFTEQDVTTSSIQALWPIFTGGKREAAIDIAREQGESAKHLWQMERQVQFESLAKTYFAVVLAKQVVDVNQQVVDGLQAHYENALKLQQQGQIAYVELLQAQASFDKAKVDQKKSQRNYEITQLALNDLIHQNGVHPTTPLFTQEQFGQLHDYEHKTLEAYPGLALLDSKQYQAKRVIDIEKAAYMPTVAAFGNYNVYKGDSLAAKVTPDWAVGVGISIPLIDNSGRSEKVQAAHSLELQVRHLKSQAKRDLGLLVEKTFREASQALEEYNGLKSSVTLAEENLRMRQKAFSQGLATSVDVVDAQMFKASVNIQRQAAAYQHVVALAKLSAISSQVEQFSQFYRNASLVQPPQS</sequence>
<keyword evidence="5" id="KW-0812">Transmembrane</keyword>
<dbReference type="GO" id="GO:0009279">
    <property type="term" value="C:cell outer membrane"/>
    <property type="evidence" value="ECO:0007669"/>
    <property type="project" value="UniProtKB-SubCell"/>
</dbReference>
<evidence type="ECO:0000256" key="5">
    <source>
        <dbReference type="ARBA" id="ARBA00022692"/>
    </source>
</evidence>
<keyword evidence="7" id="KW-0998">Cell outer membrane</keyword>
<evidence type="ECO:0000313" key="8">
    <source>
        <dbReference type="EMBL" id="RKF12836.1"/>
    </source>
</evidence>
<dbReference type="GO" id="GO:1990281">
    <property type="term" value="C:efflux pump complex"/>
    <property type="evidence" value="ECO:0007669"/>
    <property type="project" value="TreeGrafter"/>
</dbReference>
<keyword evidence="3" id="KW-0813">Transport</keyword>
<accession>A0A420E5I4</accession>
<dbReference type="SUPFAM" id="SSF56954">
    <property type="entry name" value="Outer membrane efflux proteins (OEP)"/>
    <property type="match status" value="1"/>
</dbReference>
<reference evidence="8 9" key="1">
    <citation type="submission" date="2018-09" db="EMBL/GenBank/DDBJ databases">
        <authorList>
            <person name="Wang Z."/>
        </authorList>
    </citation>
    <scope>NUCLEOTIDE SEQUENCE [LARGE SCALE GENOMIC DNA]</scope>
    <source>
        <strain evidence="8 9">ALS 81</strain>
    </source>
</reference>
<evidence type="ECO:0000256" key="2">
    <source>
        <dbReference type="ARBA" id="ARBA00007613"/>
    </source>
</evidence>
<dbReference type="InterPro" id="IPR003423">
    <property type="entry name" value="OMP_efflux"/>
</dbReference>
<dbReference type="Pfam" id="PF02321">
    <property type="entry name" value="OEP"/>
    <property type="match status" value="2"/>
</dbReference>
<dbReference type="EMBL" id="RAQO01000013">
    <property type="protein sequence ID" value="RKF12836.1"/>
    <property type="molecule type" value="Genomic_DNA"/>
</dbReference>
<dbReference type="PANTHER" id="PTHR30026">
    <property type="entry name" value="OUTER MEMBRANE PROTEIN TOLC"/>
    <property type="match status" value="1"/>
</dbReference>
<organism evidence="8 9">
    <name type="scientific">Alginatibacterium sediminis</name>
    <dbReference type="NCBI Taxonomy" id="2164068"/>
    <lineage>
        <taxon>Bacteria</taxon>
        <taxon>Pseudomonadati</taxon>
        <taxon>Pseudomonadota</taxon>
        <taxon>Gammaproteobacteria</taxon>
        <taxon>Alteromonadales</taxon>
        <taxon>Alteromonadaceae</taxon>
        <taxon>Alginatibacterium</taxon>
    </lineage>
</organism>
<dbReference type="InterPro" id="IPR051906">
    <property type="entry name" value="TolC-like"/>
</dbReference>
<dbReference type="GO" id="GO:0015562">
    <property type="term" value="F:efflux transmembrane transporter activity"/>
    <property type="evidence" value="ECO:0007669"/>
    <property type="project" value="InterPro"/>
</dbReference>
<keyword evidence="6" id="KW-0472">Membrane</keyword>
<dbReference type="PANTHER" id="PTHR30026:SF5">
    <property type="entry name" value="ABC-TYPE EFFLUX SYSTEM SECRETIN COMPONENT"/>
    <property type="match status" value="1"/>
</dbReference>
<protein>
    <submittedName>
        <fullName evidence="8">TolC family protein</fullName>
    </submittedName>
</protein>
<dbReference type="Proteomes" id="UP000286482">
    <property type="component" value="Unassembled WGS sequence"/>
</dbReference>